<feature type="transmembrane region" description="Helical" evidence="7">
    <location>
        <begin position="95"/>
        <end position="114"/>
    </location>
</feature>
<keyword evidence="5" id="KW-0539">Nucleus</keyword>
<keyword evidence="7" id="KW-0812">Transmembrane</keyword>
<dbReference type="Pfam" id="PF14799">
    <property type="entry name" value="FAM195"/>
    <property type="match status" value="1"/>
</dbReference>
<evidence type="ECO:0000256" key="3">
    <source>
        <dbReference type="ARBA" id="ARBA00010821"/>
    </source>
</evidence>
<evidence type="ECO:0000256" key="4">
    <source>
        <dbReference type="ARBA" id="ARBA00022490"/>
    </source>
</evidence>
<dbReference type="STRING" id="48701.ENSPMEP00000002513"/>
<keyword evidence="7" id="KW-0472">Membrane</keyword>
<dbReference type="AlphaFoldDB" id="A0A3B3WIB7"/>
<dbReference type="InterPro" id="IPR029428">
    <property type="entry name" value="MCRIP"/>
</dbReference>
<reference evidence="8" key="2">
    <citation type="submission" date="2025-09" db="UniProtKB">
        <authorList>
            <consortium name="Ensembl"/>
        </authorList>
    </citation>
    <scope>IDENTIFICATION</scope>
</reference>
<proteinExistence type="inferred from homology"/>
<keyword evidence="4" id="KW-0963">Cytoplasm</keyword>
<feature type="region of interest" description="Disordered" evidence="6">
    <location>
        <begin position="1"/>
        <end position="29"/>
    </location>
</feature>
<evidence type="ECO:0000256" key="5">
    <source>
        <dbReference type="ARBA" id="ARBA00023242"/>
    </source>
</evidence>
<organism evidence="8 9">
    <name type="scientific">Poecilia mexicana</name>
    <dbReference type="NCBI Taxonomy" id="48701"/>
    <lineage>
        <taxon>Eukaryota</taxon>
        <taxon>Metazoa</taxon>
        <taxon>Chordata</taxon>
        <taxon>Craniata</taxon>
        <taxon>Vertebrata</taxon>
        <taxon>Euteleostomi</taxon>
        <taxon>Actinopterygii</taxon>
        <taxon>Neopterygii</taxon>
        <taxon>Teleostei</taxon>
        <taxon>Neoteleostei</taxon>
        <taxon>Acanthomorphata</taxon>
        <taxon>Ovalentaria</taxon>
        <taxon>Atherinomorphae</taxon>
        <taxon>Cyprinodontiformes</taxon>
        <taxon>Poeciliidae</taxon>
        <taxon>Poeciliinae</taxon>
        <taxon>Poecilia</taxon>
    </lineage>
</organism>
<accession>A0A3B3WIB7</accession>
<feature type="compositionally biased region" description="Polar residues" evidence="6">
    <location>
        <begin position="13"/>
        <end position="27"/>
    </location>
</feature>
<dbReference type="GO" id="GO:0010494">
    <property type="term" value="C:cytoplasmic stress granule"/>
    <property type="evidence" value="ECO:0007669"/>
    <property type="project" value="UniProtKB-SubCell"/>
</dbReference>
<dbReference type="Ensembl" id="ENSPMET00000012395.1">
    <property type="protein sequence ID" value="ENSPMEP00000002513.1"/>
    <property type="gene ID" value="ENSPMEG00000003567.1"/>
</dbReference>
<evidence type="ECO:0000256" key="2">
    <source>
        <dbReference type="ARBA" id="ARBA00004210"/>
    </source>
</evidence>
<comment type="subcellular location">
    <subcellularLocation>
        <location evidence="2">Cytoplasm</location>
        <location evidence="2">Stress granule</location>
    </subcellularLocation>
    <subcellularLocation>
        <location evidence="1">Nucleus</location>
    </subcellularLocation>
</comment>
<dbReference type="Proteomes" id="UP000261480">
    <property type="component" value="Unplaced"/>
</dbReference>
<reference evidence="8" key="1">
    <citation type="submission" date="2025-08" db="UniProtKB">
        <authorList>
            <consortium name="Ensembl"/>
        </authorList>
    </citation>
    <scope>IDENTIFICATION</scope>
</reference>
<comment type="similarity">
    <text evidence="3">Belongs to the MCRIP family.</text>
</comment>
<name>A0A3B3WIB7_9TELE</name>
<evidence type="ECO:0000256" key="6">
    <source>
        <dbReference type="SAM" id="MobiDB-lite"/>
    </source>
</evidence>
<evidence type="ECO:0000256" key="1">
    <source>
        <dbReference type="ARBA" id="ARBA00004123"/>
    </source>
</evidence>
<evidence type="ECO:0000313" key="9">
    <source>
        <dbReference type="Proteomes" id="UP000261480"/>
    </source>
</evidence>
<keyword evidence="7" id="KW-1133">Transmembrane helix</keyword>
<evidence type="ECO:0000313" key="8">
    <source>
        <dbReference type="Ensembl" id="ENSPMEP00000002513.1"/>
    </source>
</evidence>
<keyword evidence="9" id="KW-1185">Reference proteome</keyword>
<evidence type="ECO:0000256" key="7">
    <source>
        <dbReference type="SAM" id="Phobius"/>
    </source>
</evidence>
<sequence length="116" mass="13113">MTSSSAPRMVNSYKRTSSPRSPTNSGELFTPAHEENVRFIHDSKYCVLQFCIKIIYIYFYLGTKVESHCPRKILVGPSCNILTFTKTSSGSKAPFEILNVSICIFLSVSFFFFFTG</sequence>
<dbReference type="GO" id="GO:0005634">
    <property type="term" value="C:nucleus"/>
    <property type="evidence" value="ECO:0007669"/>
    <property type="project" value="UniProtKB-SubCell"/>
</dbReference>
<protein>
    <submittedName>
        <fullName evidence="8">Uncharacterized protein</fullName>
    </submittedName>
</protein>